<organism evidence="1">
    <name type="scientific">Caldithrix abyssi</name>
    <dbReference type="NCBI Taxonomy" id="187145"/>
    <lineage>
        <taxon>Bacteria</taxon>
        <taxon>Pseudomonadati</taxon>
        <taxon>Calditrichota</taxon>
        <taxon>Calditrichia</taxon>
        <taxon>Calditrichales</taxon>
        <taxon>Calditrichaceae</taxon>
        <taxon>Caldithrix</taxon>
    </lineage>
</organism>
<evidence type="ECO:0008006" key="2">
    <source>
        <dbReference type="Google" id="ProtNLM"/>
    </source>
</evidence>
<dbReference type="EMBL" id="DRQG01000022">
    <property type="protein sequence ID" value="HGY54515.1"/>
    <property type="molecule type" value="Genomic_DNA"/>
</dbReference>
<gene>
    <name evidence="1" type="ORF">ENK44_02315</name>
</gene>
<name>A0A7V4WTU3_CALAY</name>
<dbReference type="AlphaFoldDB" id="A0A7V4WTU3"/>
<protein>
    <recommendedName>
        <fullName evidence="2">Outer membrane protein beta-barrel domain-containing protein</fullName>
    </recommendedName>
</protein>
<evidence type="ECO:0000313" key="1">
    <source>
        <dbReference type="EMBL" id="HGY54515.1"/>
    </source>
</evidence>
<dbReference type="Proteomes" id="UP000885779">
    <property type="component" value="Unassembled WGS sequence"/>
</dbReference>
<sequence>MRITKLRMNLAAGICQFFFVFAVIALLLLSCVGPEALKDDGVGQSRVNIALLAGAARGGLVENNTMTGLEDESGIDAITGATNKTFTAGLHAGININGHRLESGLDYIAFDQSVRYTYPAGDYGQRDINFQQIRLPLSYNFLFFRNERNQVALELKVGVSLGYTFSKSITDYGNVPDYRFSTWDAGPTLGLAFYPWRSASGYRAGLYMDIYRGSRIYEDRYHTAEGMGGQSYLKVGIVVQR</sequence>
<dbReference type="PROSITE" id="PS51257">
    <property type="entry name" value="PROKAR_LIPOPROTEIN"/>
    <property type="match status" value="1"/>
</dbReference>
<accession>A0A7V4WTU3</accession>
<reference evidence="1" key="1">
    <citation type="journal article" date="2020" name="mSystems">
        <title>Genome- and Community-Level Interaction Insights into Carbon Utilization and Element Cycling Functions of Hydrothermarchaeota in Hydrothermal Sediment.</title>
        <authorList>
            <person name="Zhou Z."/>
            <person name="Liu Y."/>
            <person name="Xu W."/>
            <person name="Pan J."/>
            <person name="Luo Z.H."/>
            <person name="Li M."/>
        </authorList>
    </citation>
    <scope>NUCLEOTIDE SEQUENCE [LARGE SCALE GENOMIC DNA]</scope>
    <source>
        <strain evidence="1">HyVt-577</strain>
    </source>
</reference>
<comment type="caution">
    <text evidence="1">The sequence shown here is derived from an EMBL/GenBank/DDBJ whole genome shotgun (WGS) entry which is preliminary data.</text>
</comment>
<proteinExistence type="predicted"/>